<name>A0A654BS09_SPHMU</name>
<dbReference type="Gene3D" id="1.10.287.130">
    <property type="match status" value="1"/>
</dbReference>
<dbReference type="CDD" id="cd00082">
    <property type="entry name" value="HisKA"/>
    <property type="match status" value="1"/>
</dbReference>
<dbReference type="InterPro" id="IPR018060">
    <property type="entry name" value="HTH_AraC"/>
</dbReference>
<evidence type="ECO:0000256" key="6">
    <source>
        <dbReference type="ARBA" id="ARBA00023163"/>
    </source>
</evidence>
<evidence type="ECO:0000259" key="10">
    <source>
        <dbReference type="PROSITE" id="PS50109"/>
    </source>
</evidence>
<keyword evidence="5" id="KW-0238">DNA-binding</keyword>
<evidence type="ECO:0000256" key="5">
    <source>
        <dbReference type="ARBA" id="ARBA00023125"/>
    </source>
</evidence>
<evidence type="ECO:0000313" key="13">
    <source>
        <dbReference type="Proteomes" id="UP000432350"/>
    </source>
</evidence>
<dbReference type="InterPro" id="IPR001789">
    <property type="entry name" value="Sig_transdc_resp-reg_receiver"/>
</dbReference>
<dbReference type="Pfam" id="PF07495">
    <property type="entry name" value="Y_Y_Y"/>
    <property type="match status" value="1"/>
</dbReference>
<keyword evidence="6" id="KW-0804">Transcription</keyword>
<keyword evidence="4" id="KW-0805">Transcription regulation</keyword>
<feature type="domain" description="HTH araC/xylS-type" evidence="9">
    <location>
        <begin position="1188"/>
        <end position="1286"/>
    </location>
</feature>
<dbReference type="Gene3D" id="3.30.565.10">
    <property type="entry name" value="Histidine kinase-like ATPase, C-terminal domain"/>
    <property type="match status" value="1"/>
</dbReference>
<evidence type="ECO:0000256" key="4">
    <source>
        <dbReference type="ARBA" id="ARBA00023015"/>
    </source>
</evidence>
<keyword evidence="3 7" id="KW-0597">Phosphoprotein</keyword>
<evidence type="ECO:0000259" key="11">
    <source>
        <dbReference type="PROSITE" id="PS50110"/>
    </source>
</evidence>
<dbReference type="PROSITE" id="PS50109">
    <property type="entry name" value="HIS_KIN"/>
    <property type="match status" value="1"/>
</dbReference>
<dbReference type="PROSITE" id="PS01124">
    <property type="entry name" value="HTH_ARAC_FAMILY_2"/>
    <property type="match status" value="1"/>
</dbReference>
<dbReference type="InterPro" id="IPR005467">
    <property type="entry name" value="His_kinase_dom"/>
</dbReference>
<keyword evidence="8" id="KW-0732">Signal</keyword>
<dbReference type="EC" id="2.7.13.3" evidence="2"/>
<dbReference type="PANTHER" id="PTHR43547:SF2">
    <property type="entry name" value="HYBRID SIGNAL TRANSDUCTION HISTIDINE KINASE C"/>
    <property type="match status" value="1"/>
</dbReference>
<dbReference type="PROSITE" id="PS50110">
    <property type="entry name" value="RESPONSE_REGULATORY"/>
    <property type="match status" value="1"/>
</dbReference>
<feature type="domain" description="Response regulatory" evidence="11">
    <location>
        <begin position="1046"/>
        <end position="1161"/>
    </location>
</feature>
<evidence type="ECO:0000256" key="3">
    <source>
        <dbReference type="ARBA" id="ARBA00022553"/>
    </source>
</evidence>
<evidence type="ECO:0000259" key="9">
    <source>
        <dbReference type="PROSITE" id="PS01124"/>
    </source>
</evidence>
<feature type="signal peptide" evidence="8">
    <location>
        <begin position="1"/>
        <end position="23"/>
    </location>
</feature>
<dbReference type="GO" id="GO:0000155">
    <property type="term" value="F:phosphorelay sensor kinase activity"/>
    <property type="evidence" value="ECO:0007669"/>
    <property type="project" value="InterPro"/>
</dbReference>
<feature type="modified residue" description="4-aspartylphosphate" evidence="7">
    <location>
        <position position="1094"/>
    </location>
</feature>
<dbReference type="SMART" id="SM00448">
    <property type="entry name" value="REC"/>
    <property type="match status" value="1"/>
</dbReference>
<dbReference type="Pfam" id="PF00072">
    <property type="entry name" value="Response_reg"/>
    <property type="match status" value="1"/>
</dbReference>
<dbReference type="RefSeq" id="WP_115047031.1">
    <property type="nucleotide sequence ID" value="NZ_CP068086.1"/>
</dbReference>
<keyword evidence="12" id="KW-0808">Transferase</keyword>
<dbReference type="SUPFAM" id="SSF52172">
    <property type="entry name" value="CheY-like"/>
    <property type="match status" value="1"/>
</dbReference>
<dbReference type="CDD" id="cd00075">
    <property type="entry name" value="HATPase"/>
    <property type="match status" value="1"/>
</dbReference>
<evidence type="ECO:0000256" key="8">
    <source>
        <dbReference type="SAM" id="SignalP"/>
    </source>
</evidence>
<dbReference type="InterPro" id="IPR003661">
    <property type="entry name" value="HisK_dim/P_dom"/>
</dbReference>
<feature type="chain" id="PRO_5024832913" description="histidine kinase" evidence="8">
    <location>
        <begin position="24"/>
        <end position="1293"/>
    </location>
</feature>
<dbReference type="InterPro" id="IPR003594">
    <property type="entry name" value="HATPase_dom"/>
</dbReference>
<dbReference type="InterPro" id="IPR004358">
    <property type="entry name" value="Sig_transdc_His_kin-like_C"/>
</dbReference>
<evidence type="ECO:0000313" key="12">
    <source>
        <dbReference type="EMBL" id="VXC81974.1"/>
    </source>
</evidence>
<dbReference type="Pfam" id="PF12833">
    <property type="entry name" value="HTH_18"/>
    <property type="match status" value="1"/>
</dbReference>
<dbReference type="InterPro" id="IPR011006">
    <property type="entry name" value="CheY-like_superfamily"/>
</dbReference>
<dbReference type="SMART" id="SM00388">
    <property type="entry name" value="HisKA"/>
    <property type="match status" value="1"/>
</dbReference>
<feature type="domain" description="Histidine kinase" evidence="10">
    <location>
        <begin position="794"/>
        <end position="1012"/>
    </location>
</feature>
<dbReference type="InterPro" id="IPR036097">
    <property type="entry name" value="HisK_dim/P_sf"/>
</dbReference>
<dbReference type="Pfam" id="PF07494">
    <property type="entry name" value="Reg_prop"/>
    <property type="match status" value="1"/>
</dbReference>
<dbReference type="InterPro" id="IPR013783">
    <property type="entry name" value="Ig-like_fold"/>
</dbReference>
<evidence type="ECO:0000256" key="2">
    <source>
        <dbReference type="ARBA" id="ARBA00012438"/>
    </source>
</evidence>
<comment type="catalytic activity">
    <reaction evidence="1">
        <text>ATP + protein L-histidine = ADP + protein N-phospho-L-histidine.</text>
        <dbReference type="EC" id="2.7.13.3"/>
    </reaction>
</comment>
<dbReference type="SUPFAM" id="SSF55874">
    <property type="entry name" value="ATPase domain of HSP90 chaperone/DNA topoisomerase II/histidine kinase"/>
    <property type="match status" value="1"/>
</dbReference>
<gene>
    <name evidence="12" type="primary">rpfC</name>
    <name evidence="12" type="ORF">SPHINGO8BC_50245</name>
</gene>
<dbReference type="Gene3D" id="1.10.10.60">
    <property type="entry name" value="Homeodomain-like"/>
    <property type="match status" value="1"/>
</dbReference>
<protein>
    <recommendedName>
        <fullName evidence="2">histidine kinase</fullName>
        <ecNumber evidence="2">2.7.13.3</ecNumber>
    </recommendedName>
</protein>
<dbReference type="Gene3D" id="2.60.40.10">
    <property type="entry name" value="Immunoglobulins"/>
    <property type="match status" value="1"/>
</dbReference>
<evidence type="ECO:0000256" key="1">
    <source>
        <dbReference type="ARBA" id="ARBA00000085"/>
    </source>
</evidence>
<dbReference type="PRINTS" id="PR00344">
    <property type="entry name" value="BCTRLSENSOR"/>
</dbReference>
<reference evidence="12 13" key="1">
    <citation type="submission" date="2019-10" db="EMBL/GenBank/DDBJ databases">
        <authorList>
            <person name="Karimi E."/>
        </authorList>
    </citation>
    <scope>NUCLEOTIDE SEQUENCE [LARGE SCALE GENOMIC DNA]</scope>
    <source>
        <strain evidence="12">Sphingobacterium sp. 8BC</strain>
    </source>
</reference>
<dbReference type="Pfam" id="PF00512">
    <property type="entry name" value="HisKA"/>
    <property type="match status" value="1"/>
</dbReference>
<organism evidence="12 13">
    <name type="scientific">Sphingobacterium multivorum</name>
    <dbReference type="NCBI Taxonomy" id="28454"/>
    <lineage>
        <taxon>Bacteria</taxon>
        <taxon>Pseudomonadati</taxon>
        <taxon>Bacteroidota</taxon>
        <taxon>Sphingobacteriia</taxon>
        <taxon>Sphingobacteriales</taxon>
        <taxon>Sphingobacteriaceae</taxon>
        <taxon>Sphingobacterium</taxon>
    </lineage>
</organism>
<dbReference type="SMART" id="SM00387">
    <property type="entry name" value="HATPase_c"/>
    <property type="match status" value="1"/>
</dbReference>
<dbReference type="InterPro" id="IPR011110">
    <property type="entry name" value="Reg_prop"/>
</dbReference>
<dbReference type="SUPFAM" id="SSF63829">
    <property type="entry name" value="Calcium-dependent phosphotriesterase"/>
    <property type="match status" value="1"/>
</dbReference>
<accession>A0A654BS09</accession>
<dbReference type="PANTHER" id="PTHR43547">
    <property type="entry name" value="TWO-COMPONENT HISTIDINE KINASE"/>
    <property type="match status" value="1"/>
</dbReference>
<sequence>MNILPILSRQFLLLISIISLCHAQDLKFETLSQENVLDKQAVLTIAQDKQGKLWFGGGANLFVYDSQNITNILVQDTVFKKIDYINKIGINEKNHLFIATATQLFIFDIDKRKAVFKQGKPFQEKIVITDIQFLSDQIFLCTDKGLYQAIPTAGSYNLKRILDRPRVQSIIQTSPNTYTVASYKGIESFSWQNNQIFHIQNLMFPPLPLKERIFSAQYFHQGILWVGTKLHGIFQYNFIDKKWNNLTESNSNLLSNNIRKIVPTKQGDLLIGTLKGLSIFNGSPHFLNYKHNTSVKNSLSQNSIYDIFIDRQQITWIGTYFGGINAIYPDLIPIQHYSTRSHTALSLSSDITGSFAESENAFWIGTEEEGINKIDKITGVTSPLSKLTQSNLIKDLYVRDNKIYAAQYGGGYSIIDAQSGNAQHFYLEKELLNLKNNIYSIYVDPTHRIYLGTNKGLYIVEPGKPATYHAALKTGTIDDIQADHKQQTYFLRGGTLFRKKPNESNIRPIKQLDTLALGGFYVHPNGDIWLTSKEDLYHLDQHDKLTKVSRFPNNSLGWPIIVNNQVWLTSKNGLICYNPKTKQRYLLNQYDGLPVKNLLGAKVFASKAGTLFVTTLNGVVSLDTRKIIFNQNIPEVLFRNIFLEDTPLNYGRLQKTSDPNSYQLKLRHDENFVTINFSGSNFIKPQKNRYRYKLEGFDKDWVETNTPSIRYTNIPTGMHTLTIFASNNDGIWSSIPLRINIDIKPPFWRTWWAYLLYAGLFTLGVHFVIKFVVEREMLINSEREQEKKIKFFTQISHEIRTPLTLITAPLDEIISETANLTSTQNKVKRIKKNASKLLGVINELLDFKKFDDKHFVLKKTDISFREYIEDTFYLLNDLAKAKHLNYYIRQLDAVGLQSIDTVQFDKVMFNLLSNAIKYTPEHGTVYLDLIENDHTIAISIIDNGIGIATDNQFKIFEEYYREEQANDVIGTGIGLALTKQIVQQHEGDIRCSTMNDEKGQWTVFTVSLPKQINQKTGVIPLEILTKETEEANTTNLGTLDISLKQTILIVEDNSELLAAVVSLFEESFSIITAVNGEEALSKALEYIPDLIISDLMMPYMDGAQLCQAIKTNMTTCHIPFILLTAVTDNDSQTLALEHGANIYLTKPFDNKQLFLSAHNLIAVSQKRSKEFEVKTAIFDNELDAQFISSLNQLIEENIQSDGFDVNFIARTMGMSAPILYRKLKAISNLSLNNYVKTYRLNKAKELLTSAMNISEIAYAVGFSDRKYFSKEFKKQFGYNPSEQTTNSSQTTET</sequence>
<dbReference type="Gene3D" id="3.40.50.2300">
    <property type="match status" value="1"/>
</dbReference>
<dbReference type="InterPro" id="IPR009057">
    <property type="entry name" value="Homeodomain-like_sf"/>
</dbReference>
<dbReference type="Gene3D" id="2.130.10.10">
    <property type="entry name" value="YVTN repeat-like/Quinoprotein amine dehydrogenase"/>
    <property type="match status" value="2"/>
</dbReference>
<dbReference type="InterPro" id="IPR011123">
    <property type="entry name" value="Y_Y_Y"/>
</dbReference>
<dbReference type="InterPro" id="IPR015943">
    <property type="entry name" value="WD40/YVTN_repeat-like_dom_sf"/>
</dbReference>
<dbReference type="GO" id="GO:0043565">
    <property type="term" value="F:sequence-specific DNA binding"/>
    <property type="evidence" value="ECO:0007669"/>
    <property type="project" value="InterPro"/>
</dbReference>
<dbReference type="SUPFAM" id="SSF101898">
    <property type="entry name" value="NHL repeat"/>
    <property type="match status" value="1"/>
</dbReference>
<dbReference type="SMART" id="SM00342">
    <property type="entry name" value="HTH_ARAC"/>
    <property type="match status" value="1"/>
</dbReference>
<dbReference type="SUPFAM" id="SSF46689">
    <property type="entry name" value="Homeodomain-like"/>
    <property type="match status" value="1"/>
</dbReference>
<dbReference type="Proteomes" id="UP000432350">
    <property type="component" value="Unassembled WGS sequence"/>
</dbReference>
<dbReference type="EMBL" id="CABWMV010000024">
    <property type="protein sequence ID" value="VXC81974.1"/>
    <property type="molecule type" value="Genomic_DNA"/>
</dbReference>
<proteinExistence type="predicted"/>
<dbReference type="GO" id="GO:0003700">
    <property type="term" value="F:DNA-binding transcription factor activity"/>
    <property type="evidence" value="ECO:0007669"/>
    <property type="project" value="InterPro"/>
</dbReference>
<dbReference type="InterPro" id="IPR018062">
    <property type="entry name" value="HTH_AraC-typ_CS"/>
</dbReference>
<dbReference type="PROSITE" id="PS00041">
    <property type="entry name" value="HTH_ARAC_FAMILY_1"/>
    <property type="match status" value="1"/>
</dbReference>
<dbReference type="InterPro" id="IPR036890">
    <property type="entry name" value="HATPase_C_sf"/>
</dbReference>
<dbReference type="SUPFAM" id="SSF47384">
    <property type="entry name" value="Homodimeric domain of signal transducing histidine kinase"/>
    <property type="match status" value="1"/>
</dbReference>
<dbReference type="Pfam" id="PF02518">
    <property type="entry name" value="HATPase_c"/>
    <property type="match status" value="1"/>
</dbReference>
<evidence type="ECO:0000256" key="7">
    <source>
        <dbReference type="PROSITE-ProRule" id="PRU00169"/>
    </source>
</evidence>